<proteinExistence type="predicted"/>
<organism evidence="2 3">
    <name type="scientific">Colletotrichum zoysiae</name>
    <dbReference type="NCBI Taxonomy" id="1216348"/>
    <lineage>
        <taxon>Eukaryota</taxon>
        <taxon>Fungi</taxon>
        <taxon>Dikarya</taxon>
        <taxon>Ascomycota</taxon>
        <taxon>Pezizomycotina</taxon>
        <taxon>Sordariomycetes</taxon>
        <taxon>Hypocreomycetidae</taxon>
        <taxon>Glomerellales</taxon>
        <taxon>Glomerellaceae</taxon>
        <taxon>Colletotrichum</taxon>
        <taxon>Colletotrichum graminicola species complex</taxon>
    </lineage>
</organism>
<dbReference type="EMBL" id="MU842937">
    <property type="protein sequence ID" value="KAK2025433.1"/>
    <property type="molecule type" value="Genomic_DNA"/>
</dbReference>
<dbReference type="PANTHER" id="PTHR43798:SF5">
    <property type="entry name" value="MONOACYLGLYCEROL LIPASE ABHD6"/>
    <property type="match status" value="1"/>
</dbReference>
<keyword evidence="3" id="KW-1185">Reference proteome</keyword>
<evidence type="ECO:0000259" key="1">
    <source>
        <dbReference type="Pfam" id="PF00561"/>
    </source>
</evidence>
<dbReference type="GO" id="GO:0016020">
    <property type="term" value="C:membrane"/>
    <property type="evidence" value="ECO:0007669"/>
    <property type="project" value="TreeGrafter"/>
</dbReference>
<dbReference type="PANTHER" id="PTHR43798">
    <property type="entry name" value="MONOACYLGLYCEROL LIPASE"/>
    <property type="match status" value="1"/>
</dbReference>
<gene>
    <name evidence="2" type="ORF">LX32DRAFT_703436</name>
</gene>
<sequence>MTPSSRNFTAPSGHTIHFLQSGTSSGSLIVCLHGLGGSSETFLPLLPALPTSSNIVLVDFPGFGKSALNKASRPITVTSTVLDIHSLISSIKDSAGTSNSDKIIFIGHSFGAIIALHYAAKHPDAVAGLALLGAGRAAGHIAAVRQRMLELASNVRNVGIDFAANAAAQSNFYADTLERSASPSARESVRKAVAASDPEGYAQTCEALVDLCHTDPDYSNIEAPTVFVAGDKDTISPVDRSNDLCKLMGGESWVVTVKSGHQQALEDPEGVREALIQLFAKIKDAP</sequence>
<name>A0AAD9HAS8_9PEZI</name>
<protein>
    <submittedName>
        <fullName evidence="2">Alpha/beta-hydrolase</fullName>
    </submittedName>
</protein>
<dbReference type="InterPro" id="IPR000639">
    <property type="entry name" value="Epox_hydrolase-like"/>
</dbReference>
<dbReference type="Gene3D" id="3.40.50.1820">
    <property type="entry name" value="alpha/beta hydrolase"/>
    <property type="match status" value="1"/>
</dbReference>
<evidence type="ECO:0000313" key="2">
    <source>
        <dbReference type="EMBL" id="KAK2025433.1"/>
    </source>
</evidence>
<dbReference type="PRINTS" id="PR00412">
    <property type="entry name" value="EPOXHYDRLASE"/>
</dbReference>
<accession>A0AAD9HAS8</accession>
<reference evidence="2" key="1">
    <citation type="submission" date="2021-06" db="EMBL/GenBank/DDBJ databases">
        <title>Comparative genomics, transcriptomics and evolutionary studies reveal genomic signatures of adaptation to plant cell wall in hemibiotrophic fungi.</title>
        <authorList>
            <consortium name="DOE Joint Genome Institute"/>
            <person name="Baroncelli R."/>
            <person name="Diaz J.F."/>
            <person name="Benocci T."/>
            <person name="Peng M."/>
            <person name="Battaglia E."/>
            <person name="Haridas S."/>
            <person name="Andreopoulos W."/>
            <person name="Labutti K."/>
            <person name="Pangilinan J."/>
            <person name="Floch G.L."/>
            <person name="Makela M.R."/>
            <person name="Henrissat B."/>
            <person name="Grigoriev I.V."/>
            <person name="Crouch J.A."/>
            <person name="De Vries R.P."/>
            <person name="Sukno S.A."/>
            <person name="Thon M.R."/>
        </authorList>
    </citation>
    <scope>NUCLEOTIDE SEQUENCE</scope>
    <source>
        <strain evidence="2">MAFF235873</strain>
    </source>
</reference>
<comment type="caution">
    <text evidence="2">The sequence shown here is derived from an EMBL/GenBank/DDBJ whole genome shotgun (WGS) entry which is preliminary data.</text>
</comment>
<dbReference type="SUPFAM" id="SSF53474">
    <property type="entry name" value="alpha/beta-Hydrolases"/>
    <property type="match status" value="1"/>
</dbReference>
<dbReference type="AlphaFoldDB" id="A0AAD9HAS8"/>
<feature type="domain" description="AB hydrolase-1" evidence="1">
    <location>
        <begin position="28"/>
        <end position="268"/>
    </location>
</feature>
<dbReference type="Pfam" id="PF00561">
    <property type="entry name" value="Abhydrolase_1"/>
    <property type="match status" value="1"/>
</dbReference>
<dbReference type="InterPro" id="IPR029058">
    <property type="entry name" value="AB_hydrolase_fold"/>
</dbReference>
<dbReference type="Proteomes" id="UP001232148">
    <property type="component" value="Unassembled WGS sequence"/>
</dbReference>
<dbReference type="InterPro" id="IPR050266">
    <property type="entry name" value="AB_hydrolase_sf"/>
</dbReference>
<dbReference type="InterPro" id="IPR000073">
    <property type="entry name" value="AB_hydrolase_1"/>
</dbReference>
<dbReference type="PRINTS" id="PR00111">
    <property type="entry name" value="ABHYDROLASE"/>
</dbReference>
<evidence type="ECO:0000313" key="3">
    <source>
        <dbReference type="Proteomes" id="UP001232148"/>
    </source>
</evidence>
<dbReference type="GO" id="GO:0046464">
    <property type="term" value="P:acylglycerol catabolic process"/>
    <property type="evidence" value="ECO:0007669"/>
    <property type="project" value="TreeGrafter"/>
</dbReference>
<dbReference type="GO" id="GO:0047372">
    <property type="term" value="F:monoacylglycerol lipase activity"/>
    <property type="evidence" value="ECO:0007669"/>
    <property type="project" value="TreeGrafter"/>
</dbReference>